<accession>A0A512PA15</accession>
<evidence type="ECO:0000313" key="6">
    <source>
        <dbReference type="Proteomes" id="UP000321798"/>
    </source>
</evidence>
<dbReference type="PANTHER" id="PTHR38011:SF7">
    <property type="entry name" value="2,5-DIAMINO-6-RIBOSYLAMINO-4(3H)-PYRIMIDINONE 5'-PHOSPHATE REDUCTASE"/>
    <property type="match status" value="1"/>
</dbReference>
<keyword evidence="6" id="KW-1185">Reference proteome</keyword>
<organism evidence="5 6">
    <name type="scientific">Cellulomonas soli</name>
    <dbReference type="NCBI Taxonomy" id="931535"/>
    <lineage>
        <taxon>Bacteria</taxon>
        <taxon>Bacillati</taxon>
        <taxon>Actinomycetota</taxon>
        <taxon>Actinomycetes</taxon>
        <taxon>Micrococcales</taxon>
        <taxon>Cellulomonadaceae</taxon>
        <taxon>Cellulomonas</taxon>
    </lineage>
</organism>
<keyword evidence="2" id="KW-0521">NADP</keyword>
<comment type="pathway">
    <text evidence="1">Cofactor biosynthesis; riboflavin biosynthesis.</text>
</comment>
<evidence type="ECO:0000256" key="3">
    <source>
        <dbReference type="ARBA" id="ARBA00023002"/>
    </source>
</evidence>
<gene>
    <name evidence="5" type="ORF">CSO01_07210</name>
</gene>
<protein>
    <recommendedName>
        <fullName evidence="4">Bacterial bifunctional deaminase-reductase C-terminal domain-containing protein</fullName>
    </recommendedName>
</protein>
<evidence type="ECO:0000313" key="5">
    <source>
        <dbReference type="EMBL" id="GEP68006.1"/>
    </source>
</evidence>
<dbReference type="InterPro" id="IPR024072">
    <property type="entry name" value="DHFR-like_dom_sf"/>
</dbReference>
<proteinExistence type="predicted"/>
<feature type="domain" description="Bacterial bifunctional deaminase-reductase C-terminal" evidence="4">
    <location>
        <begin position="50"/>
        <end position="233"/>
    </location>
</feature>
<dbReference type="SUPFAM" id="SSF53597">
    <property type="entry name" value="Dihydrofolate reductase-like"/>
    <property type="match status" value="1"/>
</dbReference>
<dbReference type="EMBL" id="BKAL01000002">
    <property type="protein sequence ID" value="GEP68006.1"/>
    <property type="molecule type" value="Genomic_DNA"/>
</dbReference>
<dbReference type="InterPro" id="IPR050765">
    <property type="entry name" value="Riboflavin_Biosynth_HTPR"/>
</dbReference>
<dbReference type="GO" id="GO:0008703">
    <property type="term" value="F:5-amino-6-(5-phosphoribosylamino)uracil reductase activity"/>
    <property type="evidence" value="ECO:0007669"/>
    <property type="project" value="InterPro"/>
</dbReference>
<evidence type="ECO:0000256" key="1">
    <source>
        <dbReference type="ARBA" id="ARBA00005104"/>
    </source>
</evidence>
<evidence type="ECO:0000259" key="4">
    <source>
        <dbReference type="Pfam" id="PF01872"/>
    </source>
</evidence>
<sequence length="269" mass="28034">MSDDRTPPTLDVLLPVAARGDAGRLAPRADEAELVALFADAAPPAGRRVHVRANMVSSLDGAATGPDRRSGSINDAADHRVFAALRVLADVVLIGAGTARTEGYGPLGTPAPLRGTRRAHGRPDEVELALVTASGAVPDGLLDAARPPFVVTVAQCPVLDALRTRIGPERVLVAGDEQVDLATALDLLADRGLRHVLTEGGPHLLSGLLAADLVDELCLTWTPLVVGGPAPRATRTDAWLDPVRHARPAHLLHAGGTLLGRWVIDRLAG</sequence>
<dbReference type="Gene3D" id="3.40.430.10">
    <property type="entry name" value="Dihydrofolate Reductase, subunit A"/>
    <property type="match status" value="1"/>
</dbReference>
<dbReference type="GO" id="GO:0009231">
    <property type="term" value="P:riboflavin biosynthetic process"/>
    <property type="evidence" value="ECO:0007669"/>
    <property type="project" value="InterPro"/>
</dbReference>
<reference evidence="5 6" key="1">
    <citation type="submission" date="2019-07" db="EMBL/GenBank/DDBJ databases">
        <title>Whole genome shotgun sequence of Cellulomonas soli NBRC 109434.</title>
        <authorList>
            <person name="Hosoyama A."/>
            <person name="Uohara A."/>
            <person name="Ohji S."/>
            <person name="Ichikawa N."/>
        </authorList>
    </citation>
    <scope>NUCLEOTIDE SEQUENCE [LARGE SCALE GENOMIC DNA]</scope>
    <source>
        <strain evidence="5 6">NBRC 109434</strain>
    </source>
</reference>
<dbReference type="PANTHER" id="PTHR38011">
    <property type="entry name" value="DIHYDROFOLATE REDUCTASE FAMILY PROTEIN (AFU_ORTHOLOGUE AFUA_8G06820)"/>
    <property type="match status" value="1"/>
</dbReference>
<dbReference type="Pfam" id="PF01872">
    <property type="entry name" value="RibD_C"/>
    <property type="match status" value="1"/>
</dbReference>
<dbReference type="RefSeq" id="WP_146951771.1">
    <property type="nucleotide sequence ID" value="NZ_BAABBJ010000015.1"/>
</dbReference>
<dbReference type="Proteomes" id="UP000321798">
    <property type="component" value="Unassembled WGS sequence"/>
</dbReference>
<dbReference type="OrthoDB" id="5243299at2"/>
<dbReference type="AlphaFoldDB" id="A0A512PA15"/>
<comment type="caution">
    <text evidence="5">The sequence shown here is derived from an EMBL/GenBank/DDBJ whole genome shotgun (WGS) entry which is preliminary data.</text>
</comment>
<name>A0A512PA15_9CELL</name>
<evidence type="ECO:0000256" key="2">
    <source>
        <dbReference type="ARBA" id="ARBA00022857"/>
    </source>
</evidence>
<dbReference type="InterPro" id="IPR002734">
    <property type="entry name" value="RibDG_C"/>
</dbReference>
<keyword evidence="3" id="KW-0560">Oxidoreductase</keyword>